<evidence type="ECO:0000313" key="4">
    <source>
        <dbReference type="Proteomes" id="UP000076881"/>
    </source>
</evidence>
<dbReference type="Pfam" id="PF23562">
    <property type="entry name" value="AMP-binding_C_3"/>
    <property type="match status" value="1"/>
</dbReference>
<dbReference type="AlphaFoldDB" id="A0A162K0I6"/>
<name>A0A162K0I6_CORDF</name>
<dbReference type="Pfam" id="PF00501">
    <property type="entry name" value="AMP-binding"/>
    <property type="match status" value="1"/>
</dbReference>
<dbReference type="Gene3D" id="3.40.50.12780">
    <property type="entry name" value="N-terminal domain of ligase-like"/>
    <property type="match status" value="1"/>
</dbReference>
<gene>
    <name evidence="3" type="ORF">LEL_05866</name>
</gene>
<dbReference type="SUPFAM" id="SSF56801">
    <property type="entry name" value="Acetyl-CoA synthetase-like"/>
    <property type="match status" value="1"/>
</dbReference>
<accession>A0A162K0I6</accession>
<reference evidence="3 4" key="1">
    <citation type="journal article" date="2016" name="Genome Biol. Evol.">
        <title>Divergent and convergent evolution of fungal pathogenicity.</title>
        <authorList>
            <person name="Shang Y."/>
            <person name="Xiao G."/>
            <person name="Zheng P."/>
            <person name="Cen K."/>
            <person name="Zhan S."/>
            <person name="Wang C."/>
        </authorList>
    </citation>
    <scope>NUCLEOTIDE SEQUENCE [LARGE SCALE GENOMIC DNA]</scope>
    <source>
        <strain evidence="3 4">RCEF 1005</strain>
    </source>
</reference>
<dbReference type="EMBL" id="AZHF01000004">
    <property type="protein sequence ID" value="OAA76182.1"/>
    <property type="molecule type" value="Genomic_DNA"/>
</dbReference>
<comment type="caution">
    <text evidence="3">The sequence shown here is derived from an EMBL/GenBank/DDBJ whole genome shotgun (WGS) entry which is preliminary data.</text>
</comment>
<keyword evidence="4" id="KW-1185">Reference proteome</keyword>
<sequence length="549" mass="59772">MERFTQEAFEERSRRLGPLLVLDDVLSLHVGKTPSPILFAYPRGDGGRGDDFWDKYTAAQLDGYVDAAVRHLLDSGHEPKLGRVVGILGAPNLDWVVHLFALSRLGYCVAMMSLRQKAVGLANLLVLGHGDAVAYDATPGTKELVEGVVALQPSATTTTIPFVPRAVYTAAATTATTTTTTRKRFFSREEQNRTMALLFSTSGSTGLPRPIPYRHAHIALSMFTSTEPLSSILSWPLYHGWGLSVLLGTFYYGETCHVMDTITLPEVTGAAFIEALEAARPRFVPSPPHNVALIARDPRGLACLRAAEYVTTGGARLPDELGAYLVEQGVNISTSMGSSEATRNFATSMYRPRGDPEWDYVQIAPVLRPHILLDPVPGSAPLHEIVFLPEFPGLGGSTNSDDPRPGSYRTGDIMRPHPEKPDAWKFVCRNGDFLALSTTLKVLGAPFEDRVERSPLVEAAVVVGEGRTAPGMLVLPTEEGEGMGREGLLDGIWPMVEEANKVVPGHSEMARERVCVLPRTAKLPRTDKGNVVRQKVYAEFASEIDGLYN</sequence>
<dbReference type="PANTHER" id="PTHR43201:SF11">
    <property type="entry name" value="ENZYME, PUTATIVE (JCVI)-RELATED"/>
    <property type="match status" value="1"/>
</dbReference>
<dbReference type="InterPro" id="IPR000873">
    <property type="entry name" value="AMP-dep_synth/lig_dom"/>
</dbReference>
<evidence type="ECO:0000256" key="1">
    <source>
        <dbReference type="SAM" id="MobiDB-lite"/>
    </source>
</evidence>
<keyword evidence="3" id="KW-0436">Ligase</keyword>
<evidence type="ECO:0000313" key="3">
    <source>
        <dbReference type="EMBL" id="OAA76182.1"/>
    </source>
</evidence>
<dbReference type="PANTHER" id="PTHR43201">
    <property type="entry name" value="ACYL-COA SYNTHETASE"/>
    <property type="match status" value="1"/>
</dbReference>
<feature type="region of interest" description="Disordered" evidence="1">
    <location>
        <begin position="394"/>
        <end position="416"/>
    </location>
</feature>
<organism evidence="3 4">
    <name type="scientific">Akanthomyces lecanii RCEF 1005</name>
    <dbReference type="NCBI Taxonomy" id="1081108"/>
    <lineage>
        <taxon>Eukaryota</taxon>
        <taxon>Fungi</taxon>
        <taxon>Dikarya</taxon>
        <taxon>Ascomycota</taxon>
        <taxon>Pezizomycotina</taxon>
        <taxon>Sordariomycetes</taxon>
        <taxon>Hypocreomycetidae</taxon>
        <taxon>Hypocreales</taxon>
        <taxon>Cordycipitaceae</taxon>
        <taxon>Akanthomyces</taxon>
        <taxon>Cordyceps confragosa</taxon>
    </lineage>
</organism>
<dbReference type="InterPro" id="IPR042099">
    <property type="entry name" value="ANL_N_sf"/>
</dbReference>
<dbReference type="STRING" id="1081108.A0A162K0I6"/>
<dbReference type="GO" id="GO:0006631">
    <property type="term" value="P:fatty acid metabolic process"/>
    <property type="evidence" value="ECO:0007669"/>
    <property type="project" value="TreeGrafter"/>
</dbReference>
<proteinExistence type="predicted"/>
<dbReference type="GO" id="GO:0031956">
    <property type="term" value="F:medium-chain fatty acid-CoA ligase activity"/>
    <property type="evidence" value="ECO:0007669"/>
    <property type="project" value="TreeGrafter"/>
</dbReference>
<dbReference type="Proteomes" id="UP000076881">
    <property type="component" value="Unassembled WGS sequence"/>
</dbReference>
<evidence type="ECO:0000259" key="2">
    <source>
        <dbReference type="Pfam" id="PF00501"/>
    </source>
</evidence>
<protein>
    <submittedName>
        <fullName evidence="3">AMP-dependent synthetase/ligase</fullName>
    </submittedName>
</protein>
<feature type="domain" description="AMP-dependent synthetase/ligase" evidence="2">
    <location>
        <begin position="53"/>
        <end position="358"/>
    </location>
</feature>
<dbReference type="OrthoDB" id="429813at2759"/>